<feature type="transmembrane region" description="Helical" evidence="7">
    <location>
        <begin position="53"/>
        <end position="74"/>
    </location>
</feature>
<dbReference type="FunCoup" id="G0QY37">
    <property type="interactions" value="61"/>
</dbReference>
<dbReference type="eggNOG" id="KOG2489">
    <property type="taxonomic scope" value="Eukaryota"/>
</dbReference>
<keyword evidence="9" id="KW-1185">Reference proteome</keyword>
<gene>
    <name evidence="8" type="ORF">IMG5_147060</name>
</gene>
<evidence type="ECO:0000256" key="1">
    <source>
        <dbReference type="ARBA" id="ARBA00004141"/>
    </source>
</evidence>
<dbReference type="InParanoid" id="G0QY37"/>
<keyword evidence="5 7" id="KW-0472">Membrane</keyword>
<name>G0QY37_ICHMU</name>
<dbReference type="OrthoDB" id="378564at2759"/>
<dbReference type="Proteomes" id="UP000008983">
    <property type="component" value="Unassembled WGS sequence"/>
</dbReference>
<reference evidence="8 9" key="1">
    <citation type="submission" date="2011-07" db="EMBL/GenBank/DDBJ databases">
        <authorList>
            <person name="Coyne R."/>
            <person name="Brami D."/>
            <person name="Johnson J."/>
            <person name="Hostetler J."/>
            <person name="Hannick L."/>
            <person name="Clark T."/>
            <person name="Cassidy-Hanley D."/>
            <person name="Inman J."/>
        </authorList>
    </citation>
    <scope>NUCLEOTIDE SEQUENCE [LARGE SCALE GENOMIC DNA]</scope>
    <source>
        <strain evidence="8 9">G5</strain>
    </source>
</reference>
<feature type="transmembrane region" description="Helical" evidence="7">
    <location>
        <begin position="463"/>
        <end position="483"/>
    </location>
</feature>
<feature type="transmembrane region" description="Helical" evidence="7">
    <location>
        <begin position="438"/>
        <end position="457"/>
    </location>
</feature>
<keyword evidence="6" id="KW-0175">Coiled coil</keyword>
<organism evidence="8 9">
    <name type="scientific">Ichthyophthirius multifiliis</name>
    <name type="common">White spot disease agent</name>
    <name type="synonym">Ich</name>
    <dbReference type="NCBI Taxonomy" id="5932"/>
    <lineage>
        <taxon>Eukaryota</taxon>
        <taxon>Sar</taxon>
        <taxon>Alveolata</taxon>
        <taxon>Ciliophora</taxon>
        <taxon>Intramacronucleata</taxon>
        <taxon>Oligohymenophorea</taxon>
        <taxon>Hymenostomatida</taxon>
        <taxon>Ophryoglenina</taxon>
        <taxon>Ichthyophthirius</taxon>
    </lineage>
</organism>
<evidence type="ECO:0000256" key="6">
    <source>
        <dbReference type="SAM" id="Coils"/>
    </source>
</evidence>
<evidence type="ECO:0000313" key="9">
    <source>
        <dbReference type="Proteomes" id="UP000008983"/>
    </source>
</evidence>
<dbReference type="InterPro" id="IPR008429">
    <property type="entry name" value="CLPTM1"/>
</dbReference>
<comment type="similarity">
    <text evidence="2">Belongs to the CLPTM1 family.</text>
</comment>
<evidence type="ECO:0000256" key="4">
    <source>
        <dbReference type="ARBA" id="ARBA00022989"/>
    </source>
</evidence>
<dbReference type="GO" id="GO:0012505">
    <property type="term" value="C:endomembrane system"/>
    <property type="evidence" value="ECO:0007669"/>
    <property type="project" value="TreeGrafter"/>
</dbReference>
<protein>
    <submittedName>
        <fullName evidence="8">Uncharacterized protein</fullName>
    </submittedName>
</protein>
<dbReference type="RefSeq" id="XP_004031099.1">
    <property type="nucleotide sequence ID" value="XM_004031051.1"/>
</dbReference>
<keyword evidence="4 7" id="KW-1133">Transmembrane helix</keyword>
<dbReference type="PANTHER" id="PTHR21347">
    <property type="entry name" value="CLEFT LIP AND PALATE ASSOCIATED TRANSMEMBRANE PROTEIN-RELATED"/>
    <property type="match status" value="1"/>
</dbReference>
<sequence length="574" mass="68501">MDNNNPQTTEKETVYNHVQQNQQQNTINQTTNNIQNQQQNQQRQQNQQQPRSFSSLFYILLIFLAYNMISGFFYNPPIGEKGVISNLFQSDDYLTLQFTIEKGKKTLYEISEKNLQYNYYSQFNKTLTFQPDELFTKPYPVVHVSILNRNRTGLVFASQDLIVEKEKKLKKSVQNLLSNNTQATNENVHKKNQTKEPHYRSKFFIQLIHDTNNYKLGQIPPQLIKFLEIDKKTKKYKPILDLSQFWVREQDLLCKQDSEEGTVQENIQQYNITFEYFNYWNIKYLMINQLEESLKLQDQYGLSDDSSIDQIKEMLIETNPYYLSLTFTVSLLHSVFQFLAIKNDISYWNNLQEFQGLSLRSLYTGLIFEIIVFLYLHDSENTSYVILISSGIEIIVTIWKIVKQLNAKDEQMENFLIFKLIMRINITTEEYDKTACKYLYIAFFPLFIGYTIYSLMYEEHKGWYSFCVTTSVGFIYLFGFINMTPQLYINYKLKSVEHLPWRTMIYKFLNTIVDDLFAFVITMPLLKRLSCFRDDVIFIIYFYQRYIYQVDHKRTEYGFKKEDIVPSQQKPKQD</sequence>
<feature type="transmembrane region" description="Helical" evidence="7">
    <location>
        <begin position="383"/>
        <end position="402"/>
    </location>
</feature>
<comment type="subcellular location">
    <subcellularLocation>
        <location evidence="1">Membrane</location>
        <topology evidence="1">Multi-pass membrane protein</topology>
    </subcellularLocation>
</comment>
<feature type="transmembrane region" description="Helical" evidence="7">
    <location>
        <begin position="361"/>
        <end position="377"/>
    </location>
</feature>
<evidence type="ECO:0000313" key="8">
    <source>
        <dbReference type="EMBL" id="EGR29863.1"/>
    </source>
</evidence>
<accession>G0QY37</accession>
<dbReference type="Pfam" id="PF05602">
    <property type="entry name" value="CLPTM1"/>
    <property type="match status" value="1"/>
</dbReference>
<dbReference type="STRING" id="857967.G0QY37"/>
<dbReference type="EMBL" id="GL984098">
    <property type="protein sequence ID" value="EGR29863.1"/>
    <property type="molecule type" value="Genomic_DNA"/>
</dbReference>
<feature type="transmembrane region" description="Helical" evidence="7">
    <location>
        <begin position="321"/>
        <end position="341"/>
    </location>
</feature>
<dbReference type="AlphaFoldDB" id="G0QY37"/>
<evidence type="ECO:0000256" key="5">
    <source>
        <dbReference type="ARBA" id="ARBA00023136"/>
    </source>
</evidence>
<evidence type="ECO:0000256" key="7">
    <source>
        <dbReference type="SAM" id="Phobius"/>
    </source>
</evidence>
<dbReference type="PANTHER" id="PTHR21347:SF0">
    <property type="entry name" value="LIPID SCRAMBLASE CLPTM1L"/>
    <property type="match status" value="1"/>
</dbReference>
<feature type="coiled-coil region" evidence="6">
    <location>
        <begin position="20"/>
        <end position="47"/>
    </location>
</feature>
<evidence type="ECO:0000256" key="2">
    <source>
        <dbReference type="ARBA" id="ARBA00009310"/>
    </source>
</evidence>
<keyword evidence="3 7" id="KW-0812">Transmembrane</keyword>
<dbReference type="GO" id="GO:0016020">
    <property type="term" value="C:membrane"/>
    <property type="evidence" value="ECO:0007669"/>
    <property type="project" value="UniProtKB-SubCell"/>
</dbReference>
<proteinExistence type="inferred from homology"/>
<dbReference type="GeneID" id="14905973"/>
<dbReference type="OMA" id="IYQRRIY"/>
<evidence type="ECO:0000256" key="3">
    <source>
        <dbReference type="ARBA" id="ARBA00022692"/>
    </source>
</evidence>